<protein>
    <submittedName>
        <fullName evidence="1">Uncharacterized protein</fullName>
    </submittedName>
</protein>
<gene>
    <name evidence="1" type="ORF">NDU88_003900</name>
</gene>
<dbReference type="Proteomes" id="UP001066276">
    <property type="component" value="Chromosome 1_2"/>
</dbReference>
<dbReference type="AlphaFoldDB" id="A0AAV7W7G2"/>
<evidence type="ECO:0000313" key="1">
    <source>
        <dbReference type="EMBL" id="KAJ1208516.1"/>
    </source>
</evidence>
<accession>A0AAV7W7G2</accession>
<organism evidence="1 2">
    <name type="scientific">Pleurodeles waltl</name>
    <name type="common">Iberian ribbed newt</name>
    <dbReference type="NCBI Taxonomy" id="8319"/>
    <lineage>
        <taxon>Eukaryota</taxon>
        <taxon>Metazoa</taxon>
        <taxon>Chordata</taxon>
        <taxon>Craniata</taxon>
        <taxon>Vertebrata</taxon>
        <taxon>Euteleostomi</taxon>
        <taxon>Amphibia</taxon>
        <taxon>Batrachia</taxon>
        <taxon>Caudata</taxon>
        <taxon>Salamandroidea</taxon>
        <taxon>Salamandridae</taxon>
        <taxon>Pleurodelinae</taxon>
        <taxon>Pleurodeles</taxon>
    </lineage>
</organism>
<evidence type="ECO:0000313" key="2">
    <source>
        <dbReference type="Proteomes" id="UP001066276"/>
    </source>
</evidence>
<proteinExistence type="predicted"/>
<dbReference type="EMBL" id="JANPWB010000002">
    <property type="protein sequence ID" value="KAJ1208516.1"/>
    <property type="molecule type" value="Genomic_DNA"/>
</dbReference>
<keyword evidence="2" id="KW-1185">Reference proteome</keyword>
<name>A0AAV7W7G2_PLEWA</name>
<dbReference type="PROSITE" id="PS51257">
    <property type="entry name" value="PROKAR_LIPOPROTEIN"/>
    <property type="match status" value="1"/>
</dbReference>
<reference evidence="1" key="1">
    <citation type="journal article" date="2022" name="bioRxiv">
        <title>Sequencing and chromosome-scale assembly of the giantPleurodeles waltlgenome.</title>
        <authorList>
            <person name="Brown T."/>
            <person name="Elewa A."/>
            <person name="Iarovenko S."/>
            <person name="Subramanian E."/>
            <person name="Araus A.J."/>
            <person name="Petzold A."/>
            <person name="Susuki M."/>
            <person name="Suzuki K.-i.T."/>
            <person name="Hayashi T."/>
            <person name="Toyoda A."/>
            <person name="Oliveira C."/>
            <person name="Osipova E."/>
            <person name="Leigh N.D."/>
            <person name="Simon A."/>
            <person name="Yun M.H."/>
        </authorList>
    </citation>
    <scope>NUCLEOTIDE SEQUENCE</scope>
    <source>
        <strain evidence="1">20211129_DDA</strain>
        <tissue evidence="1">Liver</tissue>
    </source>
</reference>
<sequence>MFPWPRRKLPGPRGLHNAPCTHTALSCGLAFTEGRSSFRTDDGTRKYSVLPFPGRKRGEHLSAVYPRFIVIPGQLFTDSLQYYSSGAMTQLVTFLALGDLTTTKLVYFNVSDRLTPLFLNLYTPCVFSTSALSPSCAAVKFIMRSHMLHPLEMVLANDGRFTGIEKDLGDMCNARQSSTYTSEHSTSITDQLTIDEAAHFRILV</sequence>
<comment type="caution">
    <text evidence="1">The sequence shown here is derived from an EMBL/GenBank/DDBJ whole genome shotgun (WGS) entry which is preliminary data.</text>
</comment>